<keyword evidence="4" id="KW-0597">Phosphoprotein</keyword>
<dbReference type="InterPro" id="IPR005467">
    <property type="entry name" value="His_kinase_dom"/>
</dbReference>
<evidence type="ECO:0000313" key="15">
    <source>
        <dbReference type="Proteomes" id="UP000179454"/>
    </source>
</evidence>
<feature type="domain" description="HAMP" evidence="13">
    <location>
        <begin position="176"/>
        <end position="229"/>
    </location>
</feature>
<keyword evidence="6 11" id="KW-0812">Transmembrane</keyword>
<dbReference type="EMBL" id="MBFE02000022">
    <property type="protein sequence ID" value="MUO44669.1"/>
    <property type="molecule type" value="Genomic_DNA"/>
</dbReference>
<accession>A0ABW9TQT1</accession>
<organism evidence="14 15">
    <name type="scientific">Agrobacterium vitis</name>
    <name type="common">Rhizobium vitis</name>
    <dbReference type="NCBI Taxonomy" id="373"/>
    <lineage>
        <taxon>Bacteria</taxon>
        <taxon>Pseudomonadati</taxon>
        <taxon>Pseudomonadota</taxon>
        <taxon>Alphaproteobacteria</taxon>
        <taxon>Hyphomicrobiales</taxon>
        <taxon>Rhizobiaceae</taxon>
        <taxon>Rhizobium/Agrobacterium group</taxon>
        <taxon>Agrobacterium</taxon>
    </lineage>
</organism>
<dbReference type="Gene3D" id="3.30.565.10">
    <property type="entry name" value="Histidine kinase-like ATPase, C-terminal domain"/>
    <property type="match status" value="1"/>
</dbReference>
<evidence type="ECO:0000256" key="10">
    <source>
        <dbReference type="ARBA" id="ARBA00023136"/>
    </source>
</evidence>
<keyword evidence="8 11" id="KW-1133">Transmembrane helix</keyword>
<evidence type="ECO:0000256" key="11">
    <source>
        <dbReference type="SAM" id="Phobius"/>
    </source>
</evidence>
<dbReference type="Pfam" id="PF02518">
    <property type="entry name" value="HATPase_c"/>
    <property type="match status" value="1"/>
</dbReference>
<dbReference type="PROSITE" id="PS50109">
    <property type="entry name" value="HIS_KIN"/>
    <property type="match status" value="1"/>
</dbReference>
<evidence type="ECO:0000259" key="13">
    <source>
        <dbReference type="PROSITE" id="PS50885"/>
    </source>
</evidence>
<keyword evidence="9" id="KW-0902">Two-component regulatory system</keyword>
<feature type="transmembrane region" description="Helical" evidence="11">
    <location>
        <begin position="12"/>
        <end position="37"/>
    </location>
</feature>
<sequence length="457" mass="50236">MLAGSFLKSTAVRLAIIYISLFVSAYLIANIVAYQMVVKFLDDRLNSNVMERYREIASAYEARGLNGAVQMIESHGPAVRGEETLYTLRGATDDLVAGNAKFSNVPTGLSTFRFNNQHESAPHYKLFRGPLGEYDLVVGISYGDTDQLARIVLISFGWATAIILGVGMTGASIFAHRTRRRISVLSTIAHEIGHGDLFKRLPISPRMDEIDVLSTEVNVALTRLESSVITLKQVTTDVAHDLKTPIARTFLVLEDSLQSDVPGDMKSGIEIALVELKSTAETFDAVLRIAQIESRSRTVNFRVFNLQSLVRDIYEVYEAIAVDAGYDLTLSDSISDSWIDGDPDLIKQLLANLLANAMRHTHAGSKIVLSLSNNYNSIYLGVSDNGPGIPREERERVFDRFYRLEKSRTTAGSGLGLTLVKAIVGLHGANIKLLDNDPGLSVVVGFPQVKRVDHQAH</sequence>
<evidence type="ECO:0000256" key="2">
    <source>
        <dbReference type="ARBA" id="ARBA00004370"/>
    </source>
</evidence>
<feature type="transmembrane region" description="Helical" evidence="11">
    <location>
        <begin position="151"/>
        <end position="175"/>
    </location>
</feature>
<dbReference type="PRINTS" id="PR00344">
    <property type="entry name" value="BCTRLSENSOR"/>
</dbReference>
<dbReference type="SMART" id="SM00387">
    <property type="entry name" value="HATPase_c"/>
    <property type="match status" value="1"/>
</dbReference>
<dbReference type="InterPro" id="IPR050428">
    <property type="entry name" value="TCS_sensor_his_kinase"/>
</dbReference>
<evidence type="ECO:0000256" key="8">
    <source>
        <dbReference type="ARBA" id="ARBA00022989"/>
    </source>
</evidence>
<dbReference type="SMART" id="SM00304">
    <property type="entry name" value="HAMP"/>
    <property type="match status" value="1"/>
</dbReference>
<feature type="domain" description="Histidine kinase" evidence="12">
    <location>
        <begin position="237"/>
        <end position="450"/>
    </location>
</feature>
<dbReference type="Proteomes" id="UP000179454">
    <property type="component" value="Unassembled WGS sequence"/>
</dbReference>
<keyword evidence="10 11" id="KW-0472">Membrane</keyword>
<dbReference type="PANTHER" id="PTHR45436:SF8">
    <property type="entry name" value="HISTIDINE KINASE"/>
    <property type="match status" value="1"/>
</dbReference>
<evidence type="ECO:0000256" key="3">
    <source>
        <dbReference type="ARBA" id="ARBA00012438"/>
    </source>
</evidence>
<dbReference type="InterPro" id="IPR003660">
    <property type="entry name" value="HAMP_dom"/>
</dbReference>
<evidence type="ECO:0000256" key="6">
    <source>
        <dbReference type="ARBA" id="ARBA00022692"/>
    </source>
</evidence>
<dbReference type="SUPFAM" id="SSF47384">
    <property type="entry name" value="Homodimeric domain of signal transducing histidine kinase"/>
    <property type="match status" value="1"/>
</dbReference>
<dbReference type="EC" id="2.7.13.3" evidence="3"/>
<dbReference type="CDD" id="cd06225">
    <property type="entry name" value="HAMP"/>
    <property type="match status" value="1"/>
</dbReference>
<dbReference type="InterPro" id="IPR036097">
    <property type="entry name" value="HisK_dim/P_sf"/>
</dbReference>
<dbReference type="InterPro" id="IPR003594">
    <property type="entry name" value="HATPase_dom"/>
</dbReference>
<evidence type="ECO:0000313" key="14">
    <source>
        <dbReference type="EMBL" id="MUO44669.1"/>
    </source>
</evidence>
<dbReference type="SUPFAM" id="SSF55874">
    <property type="entry name" value="ATPase domain of HSP90 chaperone/DNA topoisomerase II/histidine kinase"/>
    <property type="match status" value="1"/>
</dbReference>
<proteinExistence type="predicted"/>
<comment type="catalytic activity">
    <reaction evidence="1">
        <text>ATP + protein L-histidine = ADP + protein N-phospho-L-histidine.</text>
        <dbReference type="EC" id="2.7.13.3"/>
    </reaction>
</comment>
<gene>
    <name evidence="14" type="ORF">BBL17_023070</name>
</gene>
<evidence type="ECO:0000256" key="1">
    <source>
        <dbReference type="ARBA" id="ARBA00000085"/>
    </source>
</evidence>
<dbReference type="PANTHER" id="PTHR45436">
    <property type="entry name" value="SENSOR HISTIDINE KINASE YKOH"/>
    <property type="match status" value="1"/>
</dbReference>
<evidence type="ECO:0000256" key="4">
    <source>
        <dbReference type="ARBA" id="ARBA00022553"/>
    </source>
</evidence>
<comment type="subcellular location">
    <subcellularLocation>
        <location evidence="2">Membrane</location>
    </subcellularLocation>
</comment>
<reference evidence="14" key="1">
    <citation type="submission" date="2019-11" db="EMBL/GenBank/DDBJ databases">
        <title>Whole-genome sequencing of Allorhizobium vitis.</title>
        <authorList>
            <person name="Gan H.M."/>
            <person name="Savka M.A."/>
        </authorList>
    </citation>
    <scope>NUCLEOTIDE SEQUENCE [LARGE SCALE GENOMIC DNA]</scope>
    <source>
        <strain evidence="14">T1/7</strain>
    </source>
</reference>
<evidence type="ECO:0000256" key="5">
    <source>
        <dbReference type="ARBA" id="ARBA00022679"/>
    </source>
</evidence>
<keyword evidence="7" id="KW-0418">Kinase</keyword>
<evidence type="ECO:0000256" key="7">
    <source>
        <dbReference type="ARBA" id="ARBA00022777"/>
    </source>
</evidence>
<dbReference type="RefSeq" id="WP_071207505.1">
    <property type="nucleotide sequence ID" value="NZ_AP023277.1"/>
</dbReference>
<protein>
    <recommendedName>
        <fullName evidence="3">histidine kinase</fullName>
        <ecNumber evidence="3">2.7.13.3</ecNumber>
    </recommendedName>
</protein>
<dbReference type="Gene3D" id="6.10.340.10">
    <property type="match status" value="1"/>
</dbReference>
<evidence type="ECO:0000259" key="12">
    <source>
        <dbReference type="PROSITE" id="PS50109"/>
    </source>
</evidence>
<dbReference type="PROSITE" id="PS50885">
    <property type="entry name" value="HAMP"/>
    <property type="match status" value="1"/>
</dbReference>
<comment type="caution">
    <text evidence="14">The sequence shown here is derived from an EMBL/GenBank/DDBJ whole genome shotgun (WGS) entry which is preliminary data.</text>
</comment>
<keyword evidence="15" id="KW-1185">Reference proteome</keyword>
<dbReference type="InterPro" id="IPR036890">
    <property type="entry name" value="HATPase_C_sf"/>
</dbReference>
<name>A0ABW9TQT1_AGRVI</name>
<evidence type="ECO:0000256" key="9">
    <source>
        <dbReference type="ARBA" id="ARBA00023012"/>
    </source>
</evidence>
<dbReference type="InterPro" id="IPR004358">
    <property type="entry name" value="Sig_transdc_His_kin-like_C"/>
</dbReference>
<keyword evidence="5" id="KW-0808">Transferase</keyword>